<name>A0A2H3JFN1_WOLCO</name>
<dbReference type="InterPro" id="IPR006667">
    <property type="entry name" value="SLC41_membr_dom"/>
</dbReference>
<proteinExistence type="inferred from homology"/>
<dbReference type="GO" id="GO:0005886">
    <property type="term" value="C:plasma membrane"/>
    <property type="evidence" value="ECO:0007669"/>
    <property type="project" value="TreeGrafter"/>
</dbReference>
<dbReference type="OrthoDB" id="666972at2759"/>
<comment type="similarity">
    <text evidence="2">Belongs to the SLC41A transporter family.</text>
</comment>
<evidence type="ECO:0000313" key="13">
    <source>
        <dbReference type="Proteomes" id="UP000218811"/>
    </source>
</evidence>
<evidence type="ECO:0000256" key="6">
    <source>
        <dbReference type="ARBA" id="ARBA00022989"/>
    </source>
</evidence>
<keyword evidence="4 10" id="KW-0812">Transmembrane</keyword>
<feature type="region of interest" description="Disordered" evidence="9">
    <location>
        <begin position="36"/>
        <end position="74"/>
    </location>
</feature>
<dbReference type="PANTHER" id="PTHR16228">
    <property type="entry name" value="DIVALENT CATION TRANSPORTER SOLUTE CARRIER FAMILY 41"/>
    <property type="match status" value="1"/>
</dbReference>
<sequence length="544" mass="58816">MNIAHEEPLLPASPSSSETIELAELEDIVVTPAAEDTHHRHAFRQESLLPERDDSDDEDDEGNRALLGSHAGEPVHHPARRISAWVQIKSIVIETFPTLLVTTVGLLFTGELLNVVSHWQAMTRVDELIMIIPVILNLKGNLEMNLSARLGTAANVGELDKPDTRRQIILGNLTLLQVQAAVVSFVAACVSFGLGRVLPPSPAGEAAAAVASNVTSSVVERTLRIEPYSLYVKVHNHSTLKSRPSLPSGGKKISGPADRFIMVASAAMCSTSIASLVLGSFMCMLIVLCRRFGLDPDNIAPPVAACLGDLVTLGILGFVSVIHVRMIDTPIPLILVILLSVAAIAWAVIARRNRYVRDLLTQGWWPLFAAMIISSGTGIVLDTFVSRYRGYALISIVITGLPGGVGAIFVSRLSTALHAATMTLLPSSSDHKPHPTPRLVMLTLLAVSFPIQIIFLCIVYAFGWLHLPIVFVVFEVLFFCIAVSISLGLGRIATNLLWKFKFDPDMYALPLHSSIMDLVGQLLLVACYEVAFLLGAKVRSKMGG</sequence>
<keyword evidence="7" id="KW-0406">Ion transport</keyword>
<evidence type="ECO:0000256" key="9">
    <source>
        <dbReference type="SAM" id="MobiDB-lite"/>
    </source>
</evidence>
<evidence type="ECO:0000256" key="2">
    <source>
        <dbReference type="ARBA" id="ARBA00009749"/>
    </source>
</evidence>
<feature type="domain" description="SLC41A/MgtE integral membrane" evidence="11">
    <location>
        <begin position="397"/>
        <end position="527"/>
    </location>
</feature>
<dbReference type="AlphaFoldDB" id="A0A2H3JFN1"/>
<dbReference type="InterPro" id="IPR036739">
    <property type="entry name" value="SLC41_membr_dom_sf"/>
</dbReference>
<dbReference type="Proteomes" id="UP000218811">
    <property type="component" value="Unassembled WGS sequence"/>
</dbReference>
<keyword evidence="5" id="KW-0460">Magnesium</keyword>
<keyword evidence="6 10" id="KW-1133">Transmembrane helix</keyword>
<gene>
    <name evidence="12" type="ORF">WOLCODRAFT_97443</name>
</gene>
<evidence type="ECO:0000256" key="4">
    <source>
        <dbReference type="ARBA" id="ARBA00022692"/>
    </source>
</evidence>
<feature type="transmembrane region" description="Helical" evidence="10">
    <location>
        <begin position="299"/>
        <end position="319"/>
    </location>
</feature>
<evidence type="ECO:0000313" key="12">
    <source>
        <dbReference type="EMBL" id="PCH38633.1"/>
    </source>
</evidence>
<keyword evidence="3" id="KW-0813">Transport</keyword>
<evidence type="ECO:0000256" key="3">
    <source>
        <dbReference type="ARBA" id="ARBA00022448"/>
    </source>
</evidence>
<dbReference type="SUPFAM" id="SSF161093">
    <property type="entry name" value="MgtE membrane domain-like"/>
    <property type="match status" value="2"/>
</dbReference>
<dbReference type="OMA" id="WDPDNVT"/>
<feature type="domain" description="SLC41A/MgtE integral membrane" evidence="11">
    <location>
        <begin position="261"/>
        <end position="316"/>
    </location>
</feature>
<feature type="transmembrane region" description="Helical" evidence="10">
    <location>
        <begin position="392"/>
        <end position="419"/>
    </location>
</feature>
<reference evidence="12 13" key="1">
    <citation type="journal article" date="2012" name="Science">
        <title>The Paleozoic origin of enzymatic lignin decomposition reconstructed from 31 fungal genomes.</title>
        <authorList>
            <person name="Floudas D."/>
            <person name="Binder M."/>
            <person name="Riley R."/>
            <person name="Barry K."/>
            <person name="Blanchette R.A."/>
            <person name="Henrissat B."/>
            <person name="Martinez A.T."/>
            <person name="Otillar R."/>
            <person name="Spatafora J.W."/>
            <person name="Yadav J.S."/>
            <person name="Aerts A."/>
            <person name="Benoit I."/>
            <person name="Boyd A."/>
            <person name="Carlson A."/>
            <person name="Copeland A."/>
            <person name="Coutinho P.M."/>
            <person name="de Vries R.P."/>
            <person name="Ferreira P."/>
            <person name="Findley K."/>
            <person name="Foster B."/>
            <person name="Gaskell J."/>
            <person name="Glotzer D."/>
            <person name="Gorecki P."/>
            <person name="Heitman J."/>
            <person name="Hesse C."/>
            <person name="Hori C."/>
            <person name="Igarashi K."/>
            <person name="Jurgens J.A."/>
            <person name="Kallen N."/>
            <person name="Kersten P."/>
            <person name="Kohler A."/>
            <person name="Kuees U."/>
            <person name="Kumar T.K.A."/>
            <person name="Kuo A."/>
            <person name="LaButti K."/>
            <person name="Larrondo L.F."/>
            <person name="Lindquist E."/>
            <person name="Ling A."/>
            <person name="Lombard V."/>
            <person name="Lucas S."/>
            <person name="Lundell T."/>
            <person name="Martin R."/>
            <person name="McLaughlin D.J."/>
            <person name="Morgenstern I."/>
            <person name="Morin E."/>
            <person name="Murat C."/>
            <person name="Nagy L.G."/>
            <person name="Nolan M."/>
            <person name="Ohm R.A."/>
            <person name="Patyshakuliyeva A."/>
            <person name="Rokas A."/>
            <person name="Ruiz-Duenas F.J."/>
            <person name="Sabat G."/>
            <person name="Salamov A."/>
            <person name="Samejima M."/>
            <person name="Schmutz J."/>
            <person name="Slot J.C."/>
            <person name="St John F."/>
            <person name="Stenlid J."/>
            <person name="Sun H."/>
            <person name="Sun S."/>
            <person name="Syed K."/>
            <person name="Tsang A."/>
            <person name="Wiebenga A."/>
            <person name="Young D."/>
            <person name="Pisabarro A."/>
            <person name="Eastwood D.C."/>
            <person name="Martin F."/>
            <person name="Cullen D."/>
            <person name="Grigoriev I.V."/>
            <person name="Hibbett D.S."/>
        </authorList>
    </citation>
    <scope>NUCLEOTIDE SEQUENCE [LARGE SCALE GENOMIC DNA]</scope>
    <source>
        <strain evidence="12 13">MD-104</strain>
    </source>
</reference>
<dbReference type="GO" id="GO:0008324">
    <property type="term" value="F:monoatomic cation transmembrane transporter activity"/>
    <property type="evidence" value="ECO:0007669"/>
    <property type="project" value="InterPro"/>
</dbReference>
<dbReference type="PANTHER" id="PTHR16228:SF7">
    <property type="entry name" value="SLC41A_MGTE INTEGRAL MEMBRANE DOMAIN-CONTAINING PROTEIN"/>
    <property type="match status" value="1"/>
</dbReference>
<evidence type="ECO:0000256" key="5">
    <source>
        <dbReference type="ARBA" id="ARBA00022842"/>
    </source>
</evidence>
<keyword evidence="8 10" id="KW-0472">Membrane</keyword>
<feature type="domain" description="SLC41A/MgtE integral membrane" evidence="11">
    <location>
        <begin position="132"/>
        <end position="199"/>
    </location>
</feature>
<dbReference type="InterPro" id="IPR045349">
    <property type="entry name" value="SLC41A1-3"/>
</dbReference>
<comment type="subcellular location">
    <subcellularLocation>
        <location evidence="1">Membrane</location>
        <topology evidence="1">Multi-pass membrane protein</topology>
    </subcellularLocation>
</comment>
<feature type="transmembrane region" description="Helical" evidence="10">
    <location>
        <begin position="439"/>
        <end position="462"/>
    </location>
</feature>
<evidence type="ECO:0000256" key="1">
    <source>
        <dbReference type="ARBA" id="ARBA00004141"/>
    </source>
</evidence>
<evidence type="ECO:0000256" key="8">
    <source>
        <dbReference type="ARBA" id="ARBA00023136"/>
    </source>
</evidence>
<dbReference type="Pfam" id="PF01769">
    <property type="entry name" value="MgtE"/>
    <property type="match status" value="3"/>
</dbReference>
<organism evidence="12 13">
    <name type="scientific">Wolfiporia cocos (strain MD-104)</name>
    <name type="common">Brown rot fungus</name>
    <dbReference type="NCBI Taxonomy" id="742152"/>
    <lineage>
        <taxon>Eukaryota</taxon>
        <taxon>Fungi</taxon>
        <taxon>Dikarya</taxon>
        <taxon>Basidiomycota</taxon>
        <taxon>Agaricomycotina</taxon>
        <taxon>Agaricomycetes</taxon>
        <taxon>Polyporales</taxon>
        <taxon>Phaeolaceae</taxon>
        <taxon>Wolfiporia</taxon>
    </lineage>
</organism>
<feature type="transmembrane region" description="Helical" evidence="10">
    <location>
        <begin position="331"/>
        <end position="349"/>
    </location>
</feature>
<evidence type="ECO:0000256" key="7">
    <source>
        <dbReference type="ARBA" id="ARBA00023065"/>
    </source>
</evidence>
<feature type="transmembrane region" description="Helical" evidence="10">
    <location>
        <begin position="518"/>
        <end position="536"/>
    </location>
</feature>
<protein>
    <recommendedName>
        <fullName evidence="11">SLC41A/MgtE integral membrane domain-containing protein</fullName>
    </recommendedName>
</protein>
<dbReference type="EMBL" id="KB467942">
    <property type="protein sequence ID" value="PCH38633.1"/>
    <property type="molecule type" value="Genomic_DNA"/>
</dbReference>
<evidence type="ECO:0000256" key="10">
    <source>
        <dbReference type="SAM" id="Phobius"/>
    </source>
</evidence>
<evidence type="ECO:0000259" key="11">
    <source>
        <dbReference type="Pfam" id="PF01769"/>
    </source>
</evidence>
<keyword evidence="13" id="KW-1185">Reference proteome</keyword>
<feature type="transmembrane region" description="Helical" evidence="10">
    <location>
        <begin position="469"/>
        <end position="498"/>
    </location>
</feature>
<accession>A0A2H3JFN1</accession>
<feature type="transmembrane region" description="Helical" evidence="10">
    <location>
        <begin position="260"/>
        <end position="287"/>
    </location>
</feature>
<dbReference type="Gene3D" id="1.10.357.20">
    <property type="entry name" value="SLC41 divalent cation transporters, integral membrane domain"/>
    <property type="match status" value="2"/>
</dbReference>
<feature type="transmembrane region" description="Helical" evidence="10">
    <location>
        <begin position="364"/>
        <end position="385"/>
    </location>
</feature>